<dbReference type="OrthoDB" id="9802649at2"/>
<accession>B4W1L3</accession>
<dbReference type="CDD" id="cd00761">
    <property type="entry name" value="Glyco_tranf_GTA_type"/>
    <property type="match status" value="1"/>
</dbReference>
<evidence type="ECO:0000313" key="1">
    <source>
        <dbReference type="EMBL" id="EDX71902.1"/>
    </source>
</evidence>
<dbReference type="EMBL" id="DS989868">
    <property type="protein sequence ID" value="EDX71902.1"/>
    <property type="molecule type" value="Genomic_DNA"/>
</dbReference>
<sequence>MTTQLDIQRPTQHAIGIQPTVTLLIPVYKGGAYWQECWQSVTPLAHKFDRILVSFNYSELQQQDLQVVEADKPDNLEVIVQPQLLPTITAHIVSLLDHIYTDYIFFLCADDWLLEAGVVEALELLRNHADQNLSIVGSHEWHETADFYSIVTQHLSTFPEGIKASDYIRMDMDSRLTIQLSGLITSASSLKRCQPMMKMFSTGWRLDDFVAVHPGIDRLWQSLQPSVKIRRHPGQVSAQGAQVRSTIVTDNTSYYLIQGLHSSDSQFISRAVETVYQIWDRNKPNFFQAVLHILRVLLASLTWRNCPGRVKTIGYLWLYAPQVWSVVFNQVFSKIRRLTP</sequence>
<dbReference type="STRING" id="118168.MC7420_5046"/>
<protein>
    <recommendedName>
        <fullName evidence="3">Glycosyl transferase, group 2 family protein</fullName>
    </recommendedName>
</protein>
<dbReference type="HOGENOM" id="CLU_815615_0_0_3"/>
<dbReference type="SUPFAM" id="SSF53448">
    <property type="entry name" value="Nucleotide-diphospho-sugar transferases"/>
    <property type="match status" value="1"/>
</dbReference>
<dbReference type="RefSeq" id="WP_006105016.1">
    <property type="nucleotide sequence ID" value="NZ_DS989868.1"/>
</dbReference>
<evidence type="ECO:0000313" key="2">
    <source>
        <dbReference type="Proteomes" id="UP000003835"/>
    </source>
</evidence>
<evidence type="ECO:0008006" key="3">
    <source>
        <dbReference type="Google" id="ProtNLM"/>
    </source>
</evidence>
<dbReference type="Proteomes" id="UP000003835">
    <property type="component" value="Unassembled WGS sequence"/>
</dbReference>
<gene>
    <name evidence="1" type="ORF">MC7420_5046</name>
</gene>
<dbReference type="AlphaFoldDB" id="B4W1L3"/>
<name>B4W1L3_9CYAN</name>
<organism evidence="1 2">
    <name type="scientific">Coleofasciculus chthonoplastes PCC 7420</name>
    <dbReference type="NCBI Taxonomy" id="118168"/>
    <lineage>
        <taxon>Bacteria</taxon>
        <taxon>Bacillati</taxon>
        <taxon>Cyanobacteriota</taxon>
        <taxon>Cyanophyceae</taxon>
        <taxon>Coleofasciculales</taxon>
        <taxon>Coleofasciculaceae</taxon>
        <taxon>Coleofasciculus</taxon>
    </lineage>
</organism>
<reference evidence="1 2" key="1">
    <citation type="submission" date="2008-07" db="EMBL/GenBank/DDBJ databases">
        <authorList>
            <person name="Tandeau de Marsac N."/>
            <person name="Ferriera S."/>
            <person name="Johnson J."/>
            <person name="Kravitz S."/>
            <person name="Beeson K."/>
            <person name="Sutton G."/>
            <person name="Rogers Y.-H."/>
            <person name="Friedman R."/>
            <person name="Frazier M."/>
            <person name="Venter J.C."/>
        </authorList>
    </citation>
    <scope>NUCLEOTIDE SEQUENCE [LARGE SCALE GENOMIC DNA]</scope>
    <source>
        <strain evidence="1 2">PCC 7420</strain>
    </source>
</reference>
<keyword evidence="2" id="KW-1185">Reference proteome</keyword>
<proteinExistence type="predicted"/>
<dbReference type="Gene3D" id="3.90.550.10">
    <property type="entry name" value="Spore Coat Polysaccharide Biosynthesis Protein SpsA, Chain A"/>
    <property type="match status" value="1"/>
</dbReference>
<dbReference type="InterPro" id="IPR029044">
    <property type="entry name" value="Nucleotide-diphossugar_trans"/>
</dbReference>